<keyword evidence="2" id="KW-0808">Transferase</keyword>
<evidence type="ECO:0000256" key="1">
    <source>
        <dbReference type="ARBA" id="ARBA00022676"/>
    </source>
</evidence>
<dbReference type="SUPFAM" id="SSF53448">
    <property type="entry name" value="Nucleotide-diphospho-sugar transferases"/>
    <property type="match status" value="1"/>
</dbReference>
<reference evidence="5" key="2">
    <citation type="submission" date="2023-02" db="EMBL/GenBank/DDBJ databases">
        <authorList>
            <person name="Swenson N.G."/>
            <person name="Wegrzyn J.L."/>
            <person name="Mcevoy S.L."/>
        </authorList>
    </citation>
    <scope>NUCLEOTIDE SEQUENCE</scope>
    <source>
        <strain evidence="5">91603</strain>
        <tissue evidence="5">Leaf</tissue>
    </source>
</reference>
<dbReference type="EMBL" id="JAJSOW010000003">
    <property type="protein sequence ID" value="KAI9194622.1"/>
    <property type="molecule type" value="Genomic_DNA"/>
</dbReference>
<gene>
    <name evidence="5" type="ORF">LWI28_007703</name>
</gene>
<reference evidence="5" key="1">
    <citation type="journal article" date="2022" name="Plant J.">
        <title>Strategies of tolerance reflected in two North American maple genomes.</title>
        <authorList>
            <person name="McEvoy S.L."/>
            <person name="Sezen U.U."/>
            <person name="Trouern-Trend A."/>
            <person name="McMahon S.M."/>
            <person name="Schaberg P.G."/>
            <person name="Yang J."/>
            <person name="Wegrzyn J.L."/>
            <person name="Swenson N.G."/>
        </authorList>
    </citation>
    <scope>NUCLEOTIDE SEQUENCE</scope>
    <source>
        <strain evidence="5">91603</strain>
    </source>
</reference>
<comment type="similarity">
    <text evidence="4">Belongs to the glycosyltransferase 8 family.</text>
</comment>
<keyword evidence="3" id="KW-0464">Manganese</keyword>
<dbReference type="PANTHER" id="PTHR11183">
    <property type="entry name" value="GLYCOGENIN SUBFAMILY MEMBER"/>
    <property type="match status" value="1"/>
</dbReference>
<dbReference type="Pfam" id="PF01501">
    <property type="entry name" value="Glyco_transf_8"/>
    <property type="match status" value="1"/>
</dbReference>
<dbReference type="Gene3D" id="3.90.550.10">
    <property type="entry name" value="Spore Coat Polysaccharide Biosynthesis Protein SpsA, Chain A"/>
    <property type="match status" value="1"/>
</dbReference>
<dbReference type="Proteomes" id="UP001064489">
    <property type="component" value="Chromosome 1"/>
</dbReference>
<evidence type="ECO:0000256" key="3">
    <source>
        <dbReference type="ARBA" id="ARBA00023211"/>
    </source>
</evidence>
<dbReference type="AlphaFoldDB" id="A0AAD5P1A5"/>
<dbReference type="InterPro" id="IPR050587">
    <property type="entry name" value="GNT1/Glycosyltrans_8"/>
</dbReference>
<protein>
    <recommendedName>
        <fullName evidence="4">Hexosyltransferase</fullName>
        <ecNumber evidence="4">2.4.1.-</ecNumber>
    </recommendedName>
</protein>
<dbReference type="InterPro" id="IPR002495">
    <property type="entry name" value="Glyco_trans_8"/>
</dbReference>
<dbReference type="EC" id="2.4.1.-" evidence="4"/>
<evidence type="ECO:0000313" key="5">
    <source>
        <dbReference type="EMBL" id="KAI9194622.1"/>
    </source>
</evidence>
<organism evidence="5 6">
    <name type="scientific">Acer negundo</name>
    <name type="common">Box elder</name>
    <dbReference type="NCBI Taxonomy" id="4023"/>
    <lineage>
        <taxon>Eukaryota</taxon>
        <taxon>Viridiplantae</taxon>
        <taxon>Streptophyta</taxon>
        <taxon>Embryophyta</taxon>
        <taxon>Tracheophyta</taxon>
        <taxon>Spermatophyta</taxon>
        <taxon>Magnoliopsida</taxon>
        <taxon>eudicotyledons</taxon>
        <taxon>Gunneridae</taxon>
        <taxon>Pentapetalae</taxon>
        <taxon>rosids</taxon>
        <taxon>malvids</taxon>
        <taxon>Sapindales</taxon>
        <taxon>Sapindaceae</taxon>
        <taxon>Hippocastanoideae</taxon>
        <taxon>Acereae</taxon>
        <taxon>Acer</taxon>
    </lineage>
</organism>
<dbReference type="InterPro" id="IPR029044">
    <property type="entry name" value="Nucleotide-diphossugar_trans"/>
</dbReference>
<proteinExistence type="inferred from homology"/>
<sequence>MGSLPLLYFNAGLFVYQPNLLTYYDLLDTVKITTPTLFAEQDFLNHYFKDINKPIPNVYNLVLAMLWRHPENVNLNQVKMVHYCANGLKPWMLTGNDDYMDMNDIKMLVKKWWEIYEDESLDYINTVPPAPTSSDNKLFPFLSGSSDEGWCVAHQRTVPSAA</sequence>
<accession>A0AAD5P1A5</accession>
<evidence type="ECO:0000256" key="2">
    <source>
        <dbReference type="ARBA" id="ARBA00022679"/>
    </source>
</evidence>
<comment type="caution">
    <text evidence="5">The sequence shown here is derived from an EMBL/GenBank/DDBJ whole genome shotgun (WGS) entry which is preliminary data.</text>
</comment>
<dbReference type="GO" id="GO:0016757">
    <property type="term" value="F:glycosyltransferase activity"/>
    <property type="evidence" value="ECO:0007669"/>
    <property type="project" value="UniProtKB-KW"/>
</dbReference>
<keyword evidence="6" id="KW-1185">Reference proteome</keyword>
<name>A0AAD5P1A5_ACENE</name>
<keyword evidence="1" id="KW-0328">Glycosyltransferase</keyword>
<evidence type="ECO:0000313" key="6">
    <source>
        <dbReference type="Proteomes" id="UP001064489"/>
    </source>
</evidence>
<evidence type="ECO:0000256" key="4">
    <source>
        <dbReference type="RuleBase" id="RU362027"/>
    </source>
</evidence>